<comment type="caution">
    <text evidence="7">The sequence shown here is derived from an EMBL/GenBank/DDBJ whole genome shotgun (WGS) entry which is preliminary data.</text>
</comment>
<evidence type="ECO:0000313" key="7">
    <source>
        <dbReference type="EMBL" id="MBB4119286.1"/>
    </source>
</evidence>
<accession>A0A840EUZ8</accession>
<keyword evidence="8" id="KW-1185">Reference proteome</keyword>
<feature type="transmembrane region" description="Helical" evidence="6">
    <location>
        <begin position="163"/>
        <end position="183"/>
    </location>
</feature>
<keyword evidence="3 6" id="KW-0812">Transmembrane</keyword>
<evidence type="ECO:0000256" key="2">
    <source>
        <dbReference type="ARBA" id="ARBA00022475"/>
    </source>
</evidence>
<evidence type="ECO:0000256" key="6">
    <source>
        <dbReference type="SAM" id="Phobius"/>
    </source>
</evidence>
<feature type="transmembrane region" description="Helical" evidence="6">
    <location>
        <begin position="268"/>
        <end position="285"/>
    </location>
</feature>
<gene>
    <name evidence="7" type="ORF">GGR32_001584</name>
</gene>
<protein>
    <recommendedName>
        <fullName evidence="9">TIGR00374 family protein</fullName>
    </recommendedName>
</protein>
<dbReference type="Proteomes" id="UP000553034">
    <property type="component" value="Unassembled WGS sequence"/>
</dbReference>
<evidence type="ECO:0008006" key="9">
    <source>
        <dbReference type="Google" id="ProtNLM"/>
    </source>
</evidence>
<feature type="transmembrane region" description="Helical" evidence="6">
    <location>
        <begin position="130"/>
        <end position="151"/>
    </location>
</feature>
<keyword evidence="4 6" id="KW-1133">Transmembrane helix</keyword>
<feature type="transmembrane region" description="Helical" evidence="6">
    <location>
        <begin position="291"/>
        <end position="319"/>
    </location>
</feature>
<name>A0A840EUZ8_9FLAO</name>
<evidence type="ECO:0000256" key="5">
    <source>
        <dbReference type="ARBA" id="ARBA00023136"/>
    </source>
</evidence>
<dbReference type="PANTHER" id="PTHR39087">
    <property type="entry name" value="UPF0104 MEMBRANE PROTEIN MJ1595"/>
    <property type="match status" value="1"/>
</dbReference>
<dbReference type="GO" id="GO:0005886">
    <property type="term" value="C:plasma membrane"/>
    <property type="evidence" value="ECO:0007669"/>
    <property type="project" value="UniProtKB-SubCell"/>
</dbReference>
<dbReference type="EMBL" id="JACIFO010000006">
    <property type="protein sequence ID" value="MBB4119286.1"/>
    <property type="molecule type" value="Genomic_DNA"/>
</dbReference>
<dbReference type="RefSeq" id="WP_183477644.1">
    <property type="nucleotide sequence ID" value="NZ_JACIFO010000006.1"/>
</dbReference>
<feature type="transmembrane region" description="Helical" evidence="6">
    <location>
        <begin position="215"/>
        <end position="239"/>
    </location>
</feature>
<dbReference type="NCBIfam" id="TIGR00374">
    <property type="entry name" value="flippase-like domain"/>
    <property type="match status" value="1"/>
</dbReference>
<dbReference type="Pfam" id="PF03706">
    <property type="entry name" value="LPG_synthase_TM"/>
    <property type="match status" value="1"/>
</dbReference>
<reference evidence="7 8" key="1">
    <citation type="submission" date="2020-08" db="EMBL/GenBank/DDBJ databases">
        <title>Genomic Encyclopedia of Type Strains, Phase IV (KMG-IV): sequencing the most valuable type-strain genomes for metagenomic binning, comparative biology and taxonomic classification.</title>
        <authorList>
            <person name="Goeker M."/>
        </authorList>
    </citation>
    <scope>NUCLEOTIDE SEQUENCE [LARGE SCALE GENOMIC DNA]</scope>
    <source>
        <strain evidence="7 8">DSM 29568</strain>
    </source>
</reference>
<sequence length="328" mass="36469">MPKTKLISITKTILPLLLGVFLILYSIGEASPEERTKLWKNITQANPYWLLLSVFLGCLSHLSRAYRWQYLLQPMGYKTSFKLRFMAIMAGYLANMGIPRSGEILRAASLSTYQNIPFEKSFGTIISERVADLVMLLIILGGSLIFNQHLIINFLKNYNINPFFTIILLGGLLAIGLLGLQVLKKTKHPILQKVKTFGQGILEGMKSIFQMKHTVAFLAHTVFIWVMYICMFLVVKFAIPETFGLSFNAIMAAFVVGSFAISLTNGGIGIYPIAVGAILVFFGISKEAGEAFGWVVWGTQTLLNLVLGGLSLLLLPILYKKQQKQSCS</sequence>
<proteinExistence type="predicted"/>
<keyword evidence="2" id="KW-1003">Cell membrane</keyword>
<evidence type="ECO:0000313" key="8">
    <source>
        <dbReference type="Proteomes" id="UP000553034"/>
    </source>
</evidence>
<feature type="transmembrane region" description="Helical" evidence="6">
    <location>
        <begin position="48"/>
        <end position="66"/>
    </location>
</feature>
<evidence type="ECO:0000256" key="1">
    <source>
        <dbReference type="ARBA" id="ARBA00004651"/>
    </source>
</evidence>
<evidence type="ECO:0000256" key="4">
    <source>
        <dbReference type="ARBA" id="ARBA00022989"/>
    </source>
</evidence>
<evidence type="ECO:0000256" key="3">
    <source>
        <dbReference type="ARBA" id="ARBA00022692"/>
    </source>
</evidence>
<dbReference type="AlphaFoldDB" id="A0A840EUZ8"/>
<organism evidence="7 8">
    <name type="scientific">Mesonia hippocampi</name>
    <dbReference type="NCBI Taxonomy" id="1628250"/>
    <lineage>
        <taxon>Bacteria</taxon>
        <taxon>Pseudomonadati</taxon>
        <taxon>Bacteroidota</taxon>
        <taxon>Flavobacteriia</taxon>
        <taxon>Flavobacteriales</taxon>
        <taxon>Flavobacteriaceae</taxon>
        <taxon>Mesonia</taxon>
    </lineage>
</organism>
<comment type="subcellular location">
    <subcellularLocation>
        <location evidence="1">Cell membrane</location>
        <topology evidence="1">Multi-pass membrane protein</topology>
    </subcellularLocation>
</comment>
<keyword evidence="5 6" id="KW-0472">Membrane</keyword>
<feature type="transmembrane region" description="Helical" evidence="6">
    <location>
        <begin position="245"/>
        <end position="261"/>
    </location>
</feature>
<dbReference type="InterPro" id="IPR022791">
    <property type="entry name" value="L-PG_synthase/AglD"/>
</dbReference>
<dbReference type="PANTHER" id="PTHR39087:SF2">
    <property type="entry name" value="UPF0104 MEMBRANE PROTEIN MJ1595"/>
    <property type="match status" value="1"/>
</dbReference>